<evidence type="ECO:0000256" key="1">
    <source>
        <dbReference type="ARBA" id="ARBA00022475"/>
    </source>
</evidence>
<keyword evidence="3" id="KW-0238">DNA-binding</keyword>
<dbReference type="PANTHER" id="PTHR43493:SF1">
    <property type="entry name" value="DNA TOPOISOMERASE 4 SUBUNIT A"/>
    <property type="match status" value="1"/>
</dbReference>
<evidence type="ECO:0000256" key="3">
    <source>
        <dbReference type="ARBA" id="ARBA00023125"/>
    </source>
</evidence>
<dbReference type="InterPro" id="IPR013760">
    <property type="entry name" value="Topo_IIA-like_dom_sf"/>
</dbReference>
<dbReference type="SMART" id="SM00434">
    <property type="entry name" value="TOP4c"/>
    <property type="match status" value="1"/>
</dbReference>
<feature type="region of interest" description="Disordered" evidence="6">
    <location>
        <begin position="1"/>
        <end position="20"/>
    </location>
</feature>
<evidence type="ECO:0000313" key="8">
    <source>
        <dbReference type="EMBL" id="SVC36932.1"/>
    </source>
</evidence>
<organism evidence="8">
    <name type="scientific">marine metagenome</name>
    <dbReference type="NCBI Taxonomy" id="408172"/>
    <lineage>
        <taxon>unclassified sequences</taxon>
        <taxon>metagenomes</taxon>
        <taxon>ecological metagenomes</taxon>
    </lineage>
</organism>
<evidence type="ECO:0000256" key="5">
    <source>
        <dbReference type="ARBA" id="ARBA00023235"/>
    </source>
</evidence>
<evidence type="ECO:0000259" key="7">
    <source>
        <dbReference type="PROSITE" id="PS52040"/>
    </source>
</evidence>
<dbReference type="GO" id="GO:0003918">
    <property type="term" value="F:DNA topoisomerase type II (double strand cut, ATP-hydrolyzing) activity"/>
    <property type="evidence" value="ECO:0007669"/>
    <property type="project" value="InterPro"/>
</dbReference>
<dbReference type="SUPFAM" id="SSF56719">
    <property type="entry name" value="Type II DNA topoisomerase"/>
    <property type="match status" value="1"/>
</dbReference>
<evidence type="ECO:0000256" key="4">
    <source>
        <dbReference type="ARBA" id="ARBA00023136"/>
    </source>
</evidence>
<dbReference type="Gene3D" id="3.90.199.10">
    <property type="entry name" value="Topoisomerase II, domain 5"/>
    <property type="match status" value="1"/>
</dbReference>
<dbReference type="GO" id="GO:0003677">
    <property type="term" value="F:DNA binding"/>
    <property type="evidence" value="ECO:0007669"/>
    <property type="project" value="UniProtKB-KW"/>
</dbReference>
<keyword evidence="4" id="KW-0472">Membrane</keyword>
<feature type="domain" description="Topo IIA-type catalytic" evidence="7">
    <location>
        <begin position="50"/>
        <end position="252"/>
    </location>
</feature>
<dbReference type="InterPro" id="IPR050220">
    <property type="entry name" value="Type_II_DNA_Topoisomerases"/>
</dbReference>
<gene>
    <name evidence="8" type="ORF">METZ01_LOCUS289786</name>
</gene>
<dbReference type="GO" id="GO:0006265">
    <property type="term" value="P:DNA topological change"/>
    <property type="evidence" value="ECO:0007669"/>
    <property type="project" value="InterPro"/>
</dbReference>
<dbReference type="InterPro" id="IPR013758">
    <property type="entry name" value="Topo_IIA_A/C_ab"/>
</dbReference>
<dbReference type="GO" id="GO:0005737">
    <property type="term" value="C:cytoplasm"/>
    <property type="evidence" value="ECO:0007669"/>
    <property type="project" value="TreeGrafter"/>
</dbReference>
<dbReference type="InterPro" id="IPR002205">
    <property type="entry name" value="Topo_IIA_dom_A"/>
</dbReference>
<evidence type="ECO:0000256" key="2">
    <source>
        <dbReference type="ARBA" id="ARBA00023029"/>
    </source>
</evidence>
<proteinExistence type="predicted"/>
<feature type="compositionally biased region" description="Basic residues" evidence="6">
    <location>
        <begin position="1"/>
        <end position="15"/>
    </location>
</feature>
<dbReference type="GO" id="GO:0007059">
    <property type="term" value="P:chromosome segregation"/>
    <property type="evidence" value="ECO:0007669"/>
    <property type="project" value="TreeGrafter"/>
</dbReference>
<feature type="non-terminal residue" evidence="8">
    <location>
        <position position="252"/>
    </location>
</feature>
<dbReference type="PANTHER" id="PTHR43493">
    <property type="entry name" value="DNA GYRASE/TOPOISOMERASE SUBUNIT A"/>
    <property type="match status" value="1"/>
</dbReference>
<keyword evidence="1" id="KW-1003">Cell membrane</keyword>
<keyword evidence="5" id="KW-0413">Isomerase</keyword>
<dbReference type="PROSITE" id="PS52040">
    <property type="entry name" value="TOPO_IIA"/>
    <property type="match status" value="1"/>
</dbReference>
<accession>A0A382LPA0</accession>
<dbReference type="GO" id="GO:0005524">
    <property type="term" value="F:ATP binding"/>
    <property type="evidence" value="ECO:0007669"/>
    <property type="project" value="InterPro"/>
</dbReference>
<sequence length="252" mass="28141">MTQRSTRRSTKRKTQKPVPTPRALERVLLSEFTERSYLNYSMYVILDRALPNLADGLKPVQRRIIYAMSELSLAASNKHKKSARTVGDVLGKFHPHGDTACYEAMVLMAQPFSFRYPLIDGQGNWGSQDDPKSFAAMRYTEARLSRFADIFLSELGQGTVDWGPNFDGTLSEPRILPARLPAILLNGGSGIAVGMATDIQPHNVREVVSACVRLLENSRTSVDQLLQHIKGPDFPTEAEIITPVEGIREIYH</sequence>
<dbReference type="Pfam" id="PF00521">
    <property type="entry name" value="DNA_topoisoIV"/>
    <property type="match status" value="1"/>
</dbReference>
<dbReference type="AlphaFoldDB" id="A0A382LPA0"/>
<dbReference type="GO" id="GO:0009330">
    <property type="term" value="C:DNA topoisomerase type II (double strand cut, ATP-hydrolyzing) complex"/>
    <property type="evidence" value="ECO:0007669"/>
    <property type="project" value="TreeGrafter"/>
</dbReference>
<reference evidence="8" key="1">
    <citation type="submission" date="2018-05" db="EMBL/GenBank/DDBJ databases">
        <authorList>
            <person name="Lanie J.A."/>
            <person name="Ng W.-L."/>
            <person name="Kazmierczak K.M."/>
            <person name="Andrzejewski T.M."/>
            <person name="Davidsen T.M."/>
            <person name="Wayne K.J."/>
            <person name="Tettelin H."/>
            <person name="Glass J.I."/>
            <person name="Rusch D."/>
            <person name="Podicherti R."/>
            <person name="Tsui H.-C.T."/>
            <person name="Winkler M.E."/>
        </authorList>
    </citation>
    <scope>NUCLEOTIDE SEQUENCE</scope>
</reference>
<keyword evidence="2" id="KW-0799">Topoisomerase</keyword>
<dbReference type="EMBL" id="UINC01087507">
    <property type="protein sequence ID" value="SVC36932.1"/>
    <property type="molecule type" value="Genomic_DNA"/>
</dbReference>
<evidence type="ECO:0000256" key="6">
    <source>
        <dbReference type="SAM" id="MobiDB-lite"/>
    </source>
</evidence>
<name>A0A382LPA0_9ZZZZ</name>
<protein>
    <recommendedName>
        <fullName evidence="7">Topo IIA-type catalytic domain-containing protein</fullName>
    </recommendedName>
</protein>